<gene>
    <name evidence="1" type="ORF">METZ01_LOCUS299378</name>
</gene>
<feature type="non-terminal residue" evidence="1">
    <location>
        <position position="216"/>
    </location>
</feature>
<evidence type="ECO:0000313" key="1">
    <source>
        <dbReference type="EMBL" id="SVC46524.1"/>
    </source>
</evidence>
<organism evidence="1">
    <name type="scientific">marine metagenome</name>
    <dbReference type="NCBI Taxonomy" id="408172"/>
    <lineage>
        <taxon>unclassified sequences</taxon>
        <taxon>metagenomes</taxon>
        <taxon>ecological metagenomes</taxon>
    </lineage>
</organism>
<proteinExistence type="predicted"/>
<dbReference type="EMBL" id="UINC01092710">
    <property type="protein sequence ID" value="SVC46524.1"/>
    <property type="molecule type" value="Genomic_DNA"/>
</dbReference>
<protein>
    <submittedName>
        <fullName evidence="1">Uncharacterized protein</fullName>
    </submittedName>
</protein>
<reference evidence="1" key="1">
    <citation type="submission" date="2018-05" db="EMBL/GenBank/DDBJ databases">
        <authorList>
            <person name="Lanie J.A."/>
            <person name="Ng W.-L."/>
            <person name="Kazmierczak K.M."/>
            <person name="Andrzejewski T.M."/>
            <person name="Davidsen T.M."/>
            <person name="Wayne K.J."/>
            <person name="Tettelin H."/>
            <person name="Glass J.I."/>
            <person name="Rusch D."/>
            <person name="Podicherti R."/>
            <person name="Tsui H.-C.T."/>
            <person name="Winkler M.E."/>
        </authorList>
    </citation>
    <scope>NUCLEOTIDE SEQUENCE</scope>
</reference>
<name>A0A382MC55_9ZZZZ</name>
<accession>A0A382MC55</accession>
<dbReference type="AlphaFoldDB" id="A0A382MC55"/>
<sequence>MPSPRYRTPHPVLPEGQNYLQNVYGKYGFDPGAYLTRLEEEEEFRKLQQERSEANLAQLEDNPWSIMQSAAEGLKAVPEFAESEYYSLKHLGAGLLGEAGLVDEDTIEATRQDAKESAEALGKAREEGMEGMPHGALSDLTYEGYQMLGFEAPLTAASGGLGSIGKKVARESLKKQGLKQLTEKTAHLAGGARTVEKLSDVGMSRVGQRQAIKKQI</sequence>